<organism evidence="1 2">
    <name type="scientific">Amanita muscaria (strain Koide BX008)</name>
    <dbReference type="NCBI Taxonomy" id="946122"/>
    <lineage>
        <taxon>Eukaryota</taxon>
        <taxon>Fungi</taxon>
        <taxon>Dikarya</taxon>
        <taxon>Basidiomycota</taxon>
        <taxon>Agaricomycotina</taxon>
        <taxon>Agaricomycetes</taxon>
        <taxon>Agaricomycetidae</taxon>
        <taxon>Agaricales</taxon>
        <taxon>Pluteineae</taxon>
        <taxon>Amanitaceae</taxon>
        <taxon>Amanita</taxon>
    </lineage>
</organism>
<evidence type="ECO:0000313" key="2">
    <source>
        <dbReference type="Proteomes" id="UP000054549"/>
    </source>
</evidence>
<dbReference type="EMBL" id="KN818517">
    <property type="protein sequence ID" value="KIL55430.1"/>
    <property type="molecule type" value="Genomic_DNA"/>
</dbReference>
<dbReference type="InParanoid" id="A0A0C2RYL4"/>
<sequence length="116" mass="13035">MICSRKSAPKFARALRAHQIRCPSILRVVQTNNCSTTRYTHPPFASGNPYPFAFTPPPVAHQTRYHVPPLVSLRGSVETRQCRQEAIAAIKSTPQLLPYRTLSHSLAGREHTRGFQ</sequence>
<reference evidence="1 2" key="1">
    <citation type="submission" date="2014-04" db="EMBL/GenBank/DDBJ databases">
        <title>Evolutionary Origins and Diversification of the Mycorrhizal Mutualists.</title>
        <authorList>
            <consortium name="DOE Joint Genome Institute"/>
            <consortium name="Mycorrhizal Genomics Consortium"/>
            <person name="Kohler A."/>
            <person name="Kuo A."/>
            <person name="Nagy L.G."/>
            <person name="Floudas D."/>
            <person name="Copeland A."/>
            <person name="Barry K.W."/>
            <person name="Cichocki N."/>
            <person name="Veneault-Fourrey C."/>
            <person name="LaButti K."/>
            <person name="Lindquist E.A."/>
            <person name="Lipzen A."/>
            <person name="Lundell T."/>
            <person name="Morin E."/>
            <person name="Murat C."/>
            <person name="Riley R."/>
            <person name="Ohm R."/>
            <person name="Sun H."/>
            <person name="Tunlid A."/>
            <person name="Henrissat B."/>
            <person name="Grigoriev I.V."/>
            <person name="Hibbett D.S."/>
            <person name="Martin F."/>
        </authorList>
    </citation>
    <scope>NUCLEOTIDE SEQUENCE [LARGE SCALE GENOMIC DNA]</scope>
    <source>
        <strain evidence="1 2">Koide BX008</strain>
    </source>
</reference>
<proteinExistence type="predicted"/>
<dbReference type="HOGENOM" id="CLU_2096263_0_0_1"/>
<dbReference type="AlphaFoldDB" id="A0A0C2RYL4"/>
<keyword evidence="2" id="KW-1185">Reference proteome</keyword>
<protein>
    <submittedName>
        <fullName evidence="1">Uncharacterized protein</fullName>
    </submittedName>
</protein>
<dbReference type="Proteomes" id="UP000054549">
    <property type="component" value="Unassembled WGS sequence"/>
</dbReference>
<name>A0A0C2RYL4_AMAMK</name>
<gene>
    <name evidence="1" type="ORF">M378DRAFT_201107</name>
</gene>
<evidence type="ECO:0000313" key="1">
    <source>
        <dbReference type="EMBL" id="KIL55430.1"/>
    </source>
</evidence>
<accession>A0A0C2RYL4</accession>